<dbReference type="EMBL" id="JAWDGP010000325">
    <property type="protein sequence ID" value="KAK3801389.1"/>
    <property type="molecule type" value="Genomic_DNA"/>
</dbReference>
<dbReference type="AlphaFoldDB" id="A0AAE1EBD3"/>
<evidence type="ECO:0000313" key="3">
    <source>
        <dbReference type="Proteomes" id="UP001283361"/>
    </source>
</evidence>
<proteinExistence type="predicted"/>
<name>A0AAE1EBD3_9GAST</name>
<keyword evidence="3" id="KW-1185">Reference proteome</keyword>
<gene>
    <name evidence="2" type="ORF">RRG08_059091</name>
</gene>
<protein>
    <submittedName>
        <fullName evidence="2">Uncharacterized protein</fullName>
    </submittedName>
</protein>
<feature type="transmembrane region" description="Helical" evidence="1">
    <location>
        <begin position="37"/>
        <end position="57"/>
    </location>
</feature>
<comment type="caution">
    <text evidence="2">The sequence shown here is derived from an EMBL/GenBank/DDBJ whole genome shotgun (WGS) entry which is preliminary data.</text>
</comment>
<keyword evidence="1" id="KW-0472">Membrane</keyword>
<organism evidence="2 3">
    <name type="scientific">Elysia crispata</name>
    <name type="common">lettuce slug</name>
    <dbReference type="NCBI Taxonomy" id="231223"/>
    <lineage>
        <taxon>Eukaryota</taxon>
        <taxon>Metazoa</taxon>
        <taxon>Spiralia</taxon>
        <taxon>Lophotrochozoa</taxon>
        <taxon>Mollusca</taxon>
        <taxon>Gastropoda</taxon>
        <taxon>Heterobranchia</taxon>
        <taxon>Euthyneura</taxon>
        <taxon>Panpulmonata</taxon>
        <taxon>Sacoglossa</taxon>
        <taxon>Placobranchoidea</taxon>
        <taxon>Plakobranchidae</taxon>
        <taxon>Elysia</taxon>
    </lineage>
</organism>
<accession>A0AAE1EBD3</accession>
<keyword evidence="1" id="KW-1133">Transmembrane helix</keyword>
<evidence type="ECO:0000256" key="1">
    <source>
        <dbReference type="SAM" id="Phobius"/>
    </source>
</evidence>
<evidence type="ECO:0000313" key="2">
    <source>
        <dbReference type="EMBL" id="KAK3801389.1"/>
    </source>
</evidence>
<keyword evidence="1" id="KW-0812">Transmembrane</keyword>
<dbReference type="Proteomes" id="UP001283361">
    <property type="component" value="Unassembled WGS sequence"/>
</dbReference>
<reference evidence="2" key="1">
    <citation type="journal article" date="2023" name="G3 (Bethesda)">
        <title>A reference genome for the long-term kleptoplast-retaining sea slug Elysia crispata morphotype clarki.</title>
        <authorList>
            <person name="Eastman K.E."/>
            <person name="Pendleton A.L."/>
            <person name="Shaikh M.A."/>
            <person name="Suttiyut T."/>
            <person name="Ogas R."/>
            <person name="Tomko P."/>
            <person name="Gavelis G."/>
            <person name="Widhalm J.R."/>
            <person name="Wisecaver J.H."/>
        </authorList>
    </citation>
    <scope>NUCLEOTIDE SEQUENCE</scope>
    <source>
        <strain evidence="2">ECLA1</strain>
    </source>
</reference>
<sequence>MSCYAQNKVTDYAVLGSASAKSAYFRASRYAWPDHHLLYNVYLMACLTHCLPALWVYAEHHVTIELSVAIELVISISRSTVFL</sequence>